<dbReference type="GO" id="GO:0016616">
    <property type="term" value="F:oxidoreductase activity, acting on the CH-OH group of donors, NAD or NADP as acceptor"/>
    <property type="evidence" value="ECO:0000318"/>
    <property type="project" value="GO_Central"/>
</dbReference>
<dbReference type="PANTHER" id="PTHR42760">
    <property type="entry name" value="SHORT-CHAIN DEHYDROGENASES/REDUCTASES FAMILY MEMBER"/>
    <property type="match status" value="1"/>
</dbReference>
<dbReference type="SMART" id="SM00822">
    <property type="entry name" value="PKS_KR"/>
    <property type="match status" value="1"/>
</dbReference>
<dbReference type="PRINTS" id="PR00081">
    <property type="entry name" value="GDHRDH"/>
</dbReference>
<dbReference type="Pfam" id="PF13561">
    <property type="entry name" value="adh_short_C2"/>
    <property type="match status" value="1"/>
</dbReference>
<dbReference type="EMBL" id="BA000040">
    <property type="protein sequence ID" value="BAC51238.1"/>
    <property type="molecule type" value="Genomic_DNA"/>
</dbReference>
<keyword evidence="4" id="KW-1185">Reference proteome</keyword>
<dbReference type="Proteomes" id="UP000002526">
    <property type="component" value="Chromosome"/>
</dbReference>
<dbReference type="GO" id="GO:0030497">
    <property type="term" value="P:fatty acid elongation"/>
    <property type="evidence" value="ECO:0000318"/>
    <property type="project" value="GO_Central"/>
</dbReference>
<dbReference type="FunFam" id="3.40.50.720:FF:000084">
    <property type="entry name" value="Short-chain dehydrogenase reductase"/>
    <property type="match status" value="1"/>
</dbReference>
<sequence>MGPSCAVTAMPDLSAFSLAGKIAVVTGASRGIGAAIASGLKEAGATVFGLSRSGTAPQGVTAIACDLSDDAAIGRAFNAIAAQGGRIDALVNAAGISLPPQSAESELARFRATVATDLTGVYATILAAYPLLKTTGSAAIVNVTSINSIRGFPGNPGYVAAKAGLAGLTRALAADYAPDGVRVNALAPGYVATEMTAKSYADPAMHEDRRRHTMLGRWGQPADMVGAAIFLASDASAYVTGQEIFVDGGWTAKGLAISSDSKS</sequence>
<dbReference type="OrthoDB" id="286404at2"/>
<feature type="domain" description="Ketoreductase" evidence="2">
    <location>
        <begin position="21"/>
        <end position="189"/>
    </location>
</feature>
<dbReference type="PROSITE" id="PS00061">
    <property type="entry name" value="ADH_SHORT"/>
    <property type="match status" value="1"/>
</dbReference>
<evidence type="ECO:0000313" key="4">
    <source>
        <dbReference type="Proteomes" id="UP000002526"/>
    </source>
</evidence>
<accession>Q89HL7</accession>
<organism evidence="3 4">
    <name type="scientific">Bradyrhizobium diazoefficiens (strain JCM 10833 / BCRC 13528 / IAM 13628 / NBRC 14792 / USDA 110)</name>
    <dbReference type="NCBI Taxonomy" id="224911"/>
    <lineage>
        <taxon>Bacteria</taxon>
        <taxon>Pseudomonadati</taxon>
        <taxon>Pseudomonadota</taxon>
        <taxon>Alphaproteobacteria</taxon>
        <taxon>Hyphomicrobiales</taxon>
        <taxon>Nitrobacteraceae</taxon>
        <taxon>Bradyrhizobium</taxon>
    </lineage>
</organism>
<proteinExistence type="inferred from homology"/>
<dbReference type="InterPro" id="IPR002347">
    <property type="entry name" value="SDR_fam"/>
</dbReference>
<dbReference type="PATRIC" id="fig|224911.5.peg.6095"/>
<evidence type="ECO:0000259" key="2">
    <source>
        <dbReference type="SMART" id="SM00822"/>
    </source>
</evidence>
<dbReference type="InterPro" id="IPR057326">
    <property type="entry name" value="KR_dom"/>
</dbReference>
<dbReference type="SUPFAM" id="SSF51735">
    <property type="entry name" value="NAD(P)-binding Rossmann-fold domains"/>
    <property type="match status" value="1"/>
</dbReference>
<dbReference type="PANTHER" id="PTHR42760:SF135">
    <property type="entry name" value="BLL7886 PROTEIN"/>
    <property type="match status" value="1"/>
</dbReference>
<name>Q89HL7_BRADU</name>
<dbReference type="Gene3D" id="3.40.50.720">
    <property type="entry name" value="NAD(P)-binding Rossmann-like Domain"/>
    <property type="match status" value="1"/>
</dbReference>
<dbReference type="PhylomeDB" id="Q89HL7"/>
<dbReference type="PRINTS" id="PR00080">
    <property type="entry name" value="SDRFAMILY"/>
</dbReference>
<comment type="similarity">
    <text evidence="1">Belongs to the short-chain dehydrogenases/reductases (SDR) family.</text>
</comment>
<dbReference type="KEGG" id="bja:blr5973"/>
<dbReference type="STRING" id="224911.AAV28_27400"/>
<dbReference type="eggNOG" id="COG1028">
    <property type="taxonomic scope" value="Bacteria"/>
</dbReference>
<dbReference type="InterPro" id="IPR020904">
    <property type="entry name" value="Sc_DH/Rdtase_CS"/>
</dbReference>
<dbReference type="AlphaFoldDB" id="Q89HL7"/>
<evidence type="ECO:0000313" key="3">
    <source>
        <dbReference type="EMBL" id="BAC51238.1"/>
    </source>
</evidence>
<dbReference type="EnsemblBacteria" id="BAC51238">
    <property type="protein sequence ID" value="BAC51238"/>
    <property type="gene ID" value="BAC51238"/>
</dbReference>
<protein>
    <submittedName>
        <fullName evidence="3">2-deoxy-D-gluconate 3-dehydrogenase</fullName>
    </submittedName>
</protein>
<gene>
    <name evidence="3" type="ordered locus">blr5973</name>
</gene>
<dbReference type="HOGENOM" id="CLU_010194_1_1_5"/>
<dbReference type="InParanoid" id="Q89HL7"/>
<evidence type="ECO:0000256" key="1">
    <source>
        <dbReference type="ARBA" id="ARBA00006484"/>
    </source>
</evidence>
<reference evidence="4" key="1">
    <citation type="journal article" date="2002" name="DNA Res.">
        <title>Complete genomic sequence of nitrogen-fixing symbiotic bacterium Bradyrhizobium japonicum USDA110.</title>
        <authorList>
            <person name="Kaneko T."/>
            <person name="Nakamura Y."/>
            <person name="Sato S."/>
            <person name="Minamisawa K."/>
            <person name="Uchiumi T."/>
            <person name="Sasamoto S."/>
            <person name="Watanabe A."/>
            <person name="Idesawa K."/>
            <person name="Iriguchi M."/>
            <person name="Kawashima K."/>
            <person name="Kohara M."/>
            <person name="Matsumoto M."/>
            <person name="Shimpo S."/>
            <person name="Tsuruoka H."/>
            <person name="Wada T."/>
            <person name="Yamada M."/>
            <person name="Tabata S."/>
        </authorList>
    </citation>
    <scope>NUCLEOTIDE SEQUENCE [LARGE SCALE GENOMIC DNA]</scope>
    <source>
        <strain evidence="4">JCM 10833 / BCRC 13528 / IAM 13628 / NBRC 14792 / USDA 110</strain>
    </source>
</reference>
<dbReference type="InterPro" id="IPR036291">
    <property type="entry name" value="NAD(P)-bd_dom_sf"/>
</dbReference>